<dbReference type="AlphaFoldDB" id="A0AAW8F4E8"/>
<evidence type="ECO:0000313" key="2">
    <source>
        <dbReference type="Proteomes" id="UP001234216"/>
    </source>
</evidence>
<name>A0AAW8F4E8_9ACTN</name>
<gene>
    <name evidence="1" type="ORF">QFZ22_000648</name>
</gene>
<protein>
    <submittedName>
        <fullName evidence="1">Uncharacterized protein</fullName>
    </submittedName>
</protein>
<proteinExistence type="predicted"/>
<sequence length="47" mass="4940">MPDNSRDQDGYVVDVKTDGGVDTVIVTTEGASVFHCPGGLTEDDLVD</sequence>
<dbReference type="RefSeq" id="WP_306972237.1">
    <property type="nucleotide sequence ID" value="NZ_JAUSZV010000004.1"/>
</dbReference>
<reference evidence="1" key="1">
    <citation type="submission" date="2023-07" db="EMBL/GenBank/DDBJ databases">
        <title>Comparative genomics of wheat-associated soil bacteria to identify genetic determinants of phenazine resistance.</title>
        <authorList>
            <person name="Mouncey N."/>
        </authorList>
    </citation>
    <scope>NUCLEOTIDE SEQUENCE</scope>
    <source>
        <strain evidence="1">V4I22</strain>
    </source>
</reference>
<organism evidence="1 2">
    <name type="scientific">Streptomyces canus</name>
    <dbReference type="NCBI Taxonomy" id="58343"/>
    <lineage>
        <taxon>Bacteria</taxon>
        <taxon>Bacillati</taxon>
        <taxon>Actinomycetota</taxon>
        <taxon>Actinomycetes</taxon>
        <taxon>Kitasatosporales</taxon>
        <taxon>Streptomycetaceae</taxon>
        <taxon>Streptomyces</taxon>
        <taxon>Streptomyces aurantiacus group</taxon>
    </lineage>
</organism>
<comment type="caution">
    <text evidence="1">The sequence shown here is derived from an EMBL/GenBank/DDBJ whole genome shotgun (WGS) entry which is preliminary data.</text>
</comment>
<accession>A0AAW8F4E8</accession>
<dbReference type="EMBL" id="JAUSZV010000004">
    <property type="protein sequence ID" value="MDQ0904663.1"/>
    <property type="molecule type" value="Genomic_DNA"/>
</dbReference>
<dbReference type="Proteomes" id="UP001234216">
    <property type="component" value="Unassembled WGS sequence"/>
</dbReference>
<evidence type="ECO:0000313" key="1">
    <source>
        <dbReference type="EMBL" id="MDQ0904663.1"/>
    </source>
</evidence>